<dbReference type="InterPro" id="IPR029044">
    <property type="entry name" value="Nucleotide-diphossugar_trans"/>
</dbReference>
<keyword evidence="1" id="KW-0548">Nucleotidyltransferase</keyword>
<dbReference type="GO" id="GO:0005829">
    <property type="term" value="C:cytosol"/>
    <property type="evidence" value="ECO:0007669"/>
    <property type="project" value="TreeGrafter"/>
</dbReference>
<dbReference type="CDD" id="cd02518">
    <property type="entry name" value="GT2_SpsF"/>
    <property type="match status" value="1"/>
</dbReference>
<dbReference type="SUPFAM" id="SSF53448">
    <property type="entry name" value="Nucleotide-diphospho-sugar transferases"/>
    <property type="match status" value="1"/>
</dbReference>
<reference evidence="1" key="1">
    <citation type="journal article" date="2020" name="ISME J.">
        <title>Gammaproteobacteria mediating utilization of methyl-, sulfur- and petroleum organic compounds in deep ocean hydrothermal plumes.</title>
        <authorList>
            <person name="Zhou Z."/>
            <person name="Liu Y."/>
            <person name="Pan J."/>
            <person name="Cron B.R."/>
            <person name="Toner B.M."/>
            <person name="Anantharaman K."/>
            <person name="Breier J.A."/>
            <person name="Dick G.J."/>
            <person name="Li M."/>
        </authorList>
    </citation>
    <scope>NUCLEOTIDE SEQUENCE</scope>
    <source>
        <strain evidence="1">SZUA-1501</strain>
    </source>
</reference>
<dbReference type="GO" id="GO:0016779">
    <property type="term" value="F:nucleotidyltransferase activity"/>
    <property type="evidence" value="ECO:0007669"/>
    <property type="project" value="UniProtKB-KW"/>
</dbReference>
<dbReference type="Gene3D" id="3.90.550.10">
    <property type="entry name" value="Spore Coat Polysaccharide Biosynthesis Protein SpsA, Chain A"/>
    <property type="match status" value="1"/>
</dbReference>
<proteinExistence type="predicted"/>
<gene>
    <name evidence="1" type="ORF">EYH37_03170</name>
</gene>
<evidence type="ECO:0000313" key="1">
    <source>
        <dbReference type="EMBL" id="HIP98353.1"/>
    </source>
</evidence>
<sequence length="279" mass="32215">MKIGAIIQARVGSSRLRGKVLLKLPYGEKKTVLEHVIERVKKAKTVGEVIVATTTNGEDNEIVHIAEGLGVKTFRGSEKDLLSRYYYAAKKYELDIVVRITSDCPCIDPTIIDKAVKHHLENNADYTRTVGFPRGFDVEVISFKALEVAHKEAIRDFEREHVCPYIYKTAPEKFKISYLHAEEGINHPEIRVTLDTEEDYALLCCVFDKLYGKNPFFGVYEVMELFRKKPYLKIINKRVRQKKIFSNLKEELKEAIKVLQLQELTRAKKILEDHLKNIF</sequence>
<dbReference type="PANTHER" id="PTHR42866:SF1">
    <property type="entry name" value="SPORE COAT POLYSACCHARIDE BIOSYNTHESIS PROTEIN SPSF"/>
    <property type="match status" value="1"/>
</dbReference>
<protein>
    <submittedName>
        <fullName evidence="1">Acylneuraminate cytidylyltransferase</fullName>
    </submittedName>
</protein>
<dbReference type="Proteomes" id="UP000606463">
    <property type="component" value="Unassembled WGS sequence"/>
</dbReference>
<dbReference type="Pfam" id="PF02348">
    <property type="entry name" value="CTP_transf_3"/>
    <property type="match status" value="1"/>
</dbReference>
<comment type="caution">
    <text evidence="1">The sequence shown here is derived from an EMBL/GenBank/DDBJ whole genome shotgun (WGS) entry which is preliminary data.</text>
</comment>
<dbReference type="PANTHER" id="PTHR42866">
    <property type="entry name" value="3-DEOXY-MANNO-OCTULOSONATE CYTIDYLYLTRANSFERASE"/>
    <property type="match status" value="1"/>
</dbReference>
<keyword evidence="1" id="KW-0808">Transferase</keyword>
<evidence type="ECO:0000313" key="2">
    <source>
        <dbReference type="Proteomes" id="UP000606463"/>
    </source>
</evidence>
<dbReference type="AlphaFoldDB" id="A0A9D0YPW5"/>
<dbReference type="InterPro" id="IPR003329">
    <property type="entry name" value="Cytidylyl_trans"/>
</dbReference>
<name>A0A9D0YPW5_AQUAO</name>
<dbReference type="EMBL" id="DQVE01000034">
    <property type="protein sequence ID" value="HIP98353.1"/>
    <property type="molecule type" value="Genomic_DNA"/>
</dbReference>
<organism evidence="1 2">
    <name type="scientific">Aquifex aeolicus</name>
    <dbReference type="NCBI Taxonomy" id="63363"/>
    <lineage>
        <taxon>Bacteria</taxon>
        <taxon>Pseudomonadati</taxon>
        <taxon>Aquificota</taxon>
        <taxon>Aquificia</taxon>
        <taxon>Aquificales</taxon>
        <taxon>Aquificaceae</taxon>
        <taxon>Aquifex</taxon>
    </lineage>
</organism>
<accession>A0A9D0YPW5</accession>